<evidence type="ECO:0000313" key="3">
    <source>
        <dbReference type="Proteomes" id="UP000095192"/>
    </source>
</evidence>
<name>A0A1D3CTU1_9EIME</name>
<comment type="caution">
    <text evidence="2">The sequence shown here is derived from an EMBL/GenBank/DDBJ whole genome shotgun (WGS) entry which is preliminary data.</text>
</comment>
<evidence type="ECO:0000313" key="2">
    <source>
        <dbReference type="EMBL" id="OEH74620.1"/>
    </source>
</evidence>
<dbReference type="AlphaFoldDB" id="A0A1D3CTU1"/>
<dbReference type="Proteomes" id="UP000095192">
    <property type="component" value="Unassembled WGS sequence"/>
</dbReference>
<sequence length="157" mass="17320">MGRNRSYMSAGSHPTHEPLNSAGRLSGSTSSSGSEMQSSNLIGLLLDFLERLGNAIPHLRMQLQPDGERRGVRLPAGTKSAERLKECSSERAAVPQHAEFASADFLRPGRALPPYRTSARREGGAISSTETLPMSLGRRQRVIPRLHDCHFRRFRPC</sequence>
<dbReference type="InParanoid" id="A0A1D3CTU1"/>
<protein>
    <submittedName>
        <fullName evidence="2">Uncharacterized protein</fullName>
    </submittedName>
</protein>
<dbReference type="EMBL" id="JROU02001989">
    <property type="protein sequence ID" value="OEH74620.1"/>
    <property type="molecule type" value="Genomic_DNA"/>
</dbReference>
<feature type="region of interest" description="Disordered" evidence="1">
    <location>
        <begin position="1"/>
        <end position="36"/>
    </location>
</feature>
<proteinExistence type="predicted"/>
<accession>A0A1D3CTU1</accession>
<evidence type="ECO:0000256" key="1">
    <source>
        <dbReference type="SAM" id="MobiDB-lite"/>
    </source>
</evidence>
<dbReference type="VEuPathDB" id="ToxoDB:cyc_02149"/>
<feature type="compositionally biased region" description="Low complexity" evidence="1">
    <location>
        <begin position="21"/>
        <end position="36"/>
    </location>
</feature>
<keyword evidence="3" id="KW-1185">Reference proteome</keyword>
<reference evidence="2 3" key="1">
    <citation type="journal article" date="2016" name="BMC Genomics">
        <title>Comparative genomics reveals Cyclospora cayetanensis possesses coccidia-like metabolism and invasion components but unique surface antigens.</title>
        <authorList>
            <person name="Liu S."/>
            <person name="Wang L."/>
            <person name="Zheng H."/>
            <person name="Xu Z."/>
            <person name="Roellig D.M."/>
            <person name="Li N."/>
            <person name="Frace M.A."/>
            <person name="Tang K."/>
            <person name="Arrowood M.J."/>
            <person name="Moss D.M."/>
            <person name="Zhang L."/>
            <person name="Feng Y."/>
            <person name="Xiao L."/>
        </authorList>
    </citation>
    <scope>NUCLEOTIDE SEQUENCE [LARGE SCALE GENOMIC DNA]</scope>
    <source>
        <strain evidence="2 3">CHN_HEN01</strain>
    </source>
</reference>
<gene>
    <name evidence="2" type="ORF">cyc_02149</name>
</gene>
<organism evidence="2 3">
    <name type="scientific">Cyclospora cayetanensis</name>
    <dbReference type="NCBI Taxonomy" id="88456"/>
    <lineage>
        <taxon>Eukaryota</taxon>
        <taxon>Sar</taxon>
        <taxon>Alveolata</taxon>
        <taxon>Apicomplexa</taxon>
        <taxon>Conoidasida</taxon>
        <taxon>Coccidia</taxon>
        <taxon>Eucoccidiorida</taxon>
        <taxon>Eimeriorina</taxon>
        <taxon>Eimeriidae</taxon>
        <taxon>Cyclospora</taxon>
    </lineage>
</organism>